<dbReference type="SUPFAM" id="SSF48179">
    <property type="entry name" value="6-phosphogluconate dehydrogenase C-terminal domain-like"/>
    <property type="match status" value="1"/>
</dbReference>
<dbReference type="Proteomes" id="UP000250043">
    <property type="component" value="Unassembled WGS sequence"/>
</dbReference>
<evidence type="ECO:0000313" key="13">
    <source>
        <dbReference type="Proteomes" id="UP000250043"/>
    </source>
</evidence>
<dbReference type="GO" id="GO:0051287">
    <property type="term" value="F:NAD binding"/>
    <property type="evidence" value="ECO:0007669"/>
    <property type="project" value="InterPro"/>
</dbReference>
<evidence type="ECO:0000256" key="9">
    <source>
        <dbReference type="RuleBase" id="RU910714"/>
    </source>
</evidence>
<dbReference type="EC" id="1.1.1.31" evidence="3 9"/>
<dbReference type="GO" id="GO:0008442">
    <property type="term" value="F:3-hydroxyisobutyrate dehydrogenase activity"/>
    <property type="evidence" value="ECO:0007669"/>
    <property type="project" value="UniProtKB-EC"/>
</dbReference>
<comment type="similarity">
    <text evidence="2">Belongs to the HIBADH-related family. 3-hydroxyisobutyrate dehydrogenase subfamily.</text>
</comment>
<dbReference type="OrthoDB" id="435038at2759"/>
<dbReference type="InterPro" id="IPR015815">
    <property type="entry name" value="HIBADH-related"/>
</dbReference>
<dbReference type="InterPro" id="IPR011548">
    <property type="entry name" value="HIBADH"/>
</dbReference>
<reference evidence="12 13" key="1">
    <citation type="submission" date="2016-07" db="EMBL/GenBank/DDBJ databases">
        <title>Draft genome of the white-rot fungus Obba rivulosa 3A-2.</title>
        <authorList>
            <consortium name="DOE Joint Genome Institute"/>
            <person name="Miettinen O."/>
            <person name="Riley R."/>
            <person name="Acob R."/>
            <person name="Barry K."/>
            <person name="Cullen D."/>
            <person name="De Vries R."/>
            <person name="Hainaut M."/>
            <person name="Hatakka A."/>
            <person name="Henrissat B."/>
            <person name="Hilden K."/>
            <person name="Kuo R."/>
            <person name="Labutti K."/>
            <person name="Lipzen A."/>
            <person name="Makela M.R."/>
            <person name="Sandor L."/>
            <person name="Spatafora J.W."/>
            <person name="Grigoriev I.V."/>
            <person name="Hibbett D.S."/>
        </authorList>
    </citation>
    <scope>NUCLEOTIDE SEQUENCE [LARGE SCALE GENOMIC DNA]</scope>
    <source>
        <strain evidence="12 13">3A-2</strain>
    </source>
</reference>
<keyword evidence="5 9" id="KW-0560">Oxidoreductase</keyword>
<dbReference type="InterPro" id="IPR006115">
    <property type="entry name" value="6PGDH_NADP-bd"/>
</dbReference>
<evidence type="ECO:0000256" key="5">
    <source>
        <dbReference type="ARBA" id="ARBA00023002"/>
    </source>
</evidence>
<dbReference type="PANTHER" id="PTHR22981:SF7">
    <property type="entry name" value="3-HYDROXYISOBUTYRATE DEHYDROGENASE, MITOCHONDRIAL"/>
    <property type="match status" value="1"/>
</dbReference>
<sequence length="347" mass="36353">MRPTLRLLQAIPSSSAVAYRPHTLGFIGLGRMGSEMAYNLFSRTLVESGGSTRFTVCDARQEVAERFVRKFADQFPGAKVDVLSTPAEVAAVSGTLITMLPSSPHVRSAYTEDDGIVPALMKLSPESAKSTLCIDSTTLDVEAARQVAAHVAKTGAIMVDAPVSGGVAGAKAGTLSFLVGGTNTAFELATPILAHMGGRIIYCGSSGAGLVAKICNNLVLGVQQIVVAESMLLGQKLGLDPQVLAAVINSSTGACWACSVNNPVPGAVPEKSPPCERDYEGGFATTLMLKDMGLAKDIADSVGTPLPLGQTAEQIYADVVREDPELADRDFSSVYRYLRLASNLTSR</sequence>
<keyword evidence="6 9" id="KW-0520">NAD</keyword>
<dbReference type="PANTHER" id="PTHR22981">
    <property type="entry name" value="3-HYDROXYISOBUTYRATE DEHYDROGENASE-RELATED"/>
    <property type="match status" value="1"/>
</dbReference>
<dbReference type="GO" id="GO:0005739">
    <property type="term" value="C:mitochondrion"/>
    <property type="evidence" value="ECO:0007669"/>
    <property type="project" value="TreeGrafter"/>
</dbReference>
<keyword evidence="13" id="KW-1185">Reference proteome</keyword>
<feature type="domain" description="6-phosphogluconate dehydrogenase NADP-binding" evidence="10">
    <location>
        <begin position="24"/>
        <end position="204"/>
    </location>
</feature>
<dbReference type="Gene3D" id="1.10.1040.10">
    <property type="entry name" value="N-(1-d-carboxylethyl)-l-norvaline Dehydrogenase, domain 2"/>
    <property type="match status" value="1"/>
</dbReference>
<dbReference type="FunFam" id="1.10.1040.10:FF:000006">
    <property type="entry name" value="3-hydroxyisobutyrate dehydrogenase"/>
    <property type="match status" value="1"/>
</dbReference>
<evidence type="ECO:0000256" key="4">
    <source>
        <dbReference type="ARBA" id="ARBA00022456"/>
    </source>
</evidence>
<dbReference type="InterPro" id="IPR002204">
    <property type="entry name" value="3-OH-isobutyrate_DH-rel_CS"/>
</dbReference>
<name>A0A8E2DTJ3_9APHY</name>
<dbReference type="SUPFAM" id="SSF51735">
    <property type="entry name" value="NAD(P)-binding Rossmann-fold domains"/>
    <property type="match status" value="1"/>
</dbReference>
<evidence type="ECO:0000256" key="2">
    <source>
        <dbReference type="ARBA" id="ARBA00006013"/>
    </source>
</evidence>
<dbReference type="Pfam" id="PF14833">
    <property type="entry name" value="NAD_binding_11"/>
    <property type="match status" value="1"/>
</dbReference>
<evidence type="ECO:0000259" key="10">
    <source>
        <dbReference type="Pfam" id="PF03446"/>
    </source>
</evidence>
<dbReference type="InterPro" id="IPR036291">
    <property type="entry name" value="NAD(P)-bd_dom_sf"/>
</dbReference>
<dbReference type="PIRSF" id="PIRSF000103">
    <property type="entry name" value="HIBADH"/>
    <property type="match status" value="1"/>
</dbReference>
<dbReference type="GO" id="GO:0050661">
    <property type="term" value="F:NADP binding"/>
    <property type="evidence" value="ECO:0007669"/>
    <property type="project" value="InterPro"/>
</dbReference>
<dbReference type="EMBL" id="KV722335">
    <property type="protein sequence ID" value="OCH95574.1"/>
    <property type="molecule type" value="Genomic_DNA"/>
</dbReference>
<dbReference type="InterPro" id="IPR008927">
    <property type="entry name" value="6-PGluconate_DH-like_C_sf"/>
</dbReference>
<evidence type="ECO:0000259" key="11">
    <source>
        <dbReference type="Pfam" id="PF14833"/>
    </source>
</evidence>
<dbReference type="InterPro" id="IPR013328">
    <property type="entry name" value="6PGD_dom2"/>
</dbReference>
<dbReference type="InterPro" id="IPR029154">
    <property type="entry name" value="HIBADH-like_NADP-bd"/>
</dbReference>
<evidence type="ECO:0000256" key="8">
    <source>
        <dbReference type="PIRSR" id="PIRSR000103-1"/>
    </source>
</evidence>
<evidence type="ECO:0000313" key="12">
    <source>
        <dbReference type="EMBL" id="OCH95574.1"/>
    </source>
</evidence>
<feature type="domain" description="3-hydroxyisobutyrate dehydrogenase-like NAD-binding" evidence="11">
    <location>
        <begin position="207"/>
        <end position="338"/>
    </location>
</feature>
<organism evidence="12 13">
    <name type="scientific">Obba rivulosa</name>
    <dbReference type="NCBI Taxonomy" id="1052685"/>
    <lineage>
        <taxon>Eukaryota</taxon>
        <taxon>Fungi</taxon>
        <taxon>Dikarya</taxon>
        <taxon>Basidiomycota</taxon>
        <taxon>Agaricomycotina</taxon>
        <taxon>Agaricomycetes</taxon>
        <taxon>Polyporales</taxon>
        <taxon>Gelatoporiaceae</taxon>
        <taxon>Obba</taxon>
    </lineage>
</organism>
<dbReference type="GO" id="GO:0006574">
    <property type="term" value="P:L-valine catabolic process"/>
    <property type="evidence" value="ECO:0007669"/>
    <property type="project" value="UniProtKB-UniPathway"/>
</dbReference>
<dbReference type="Gene3D" id="3.40.50.720">
    <property type="entry name" value="NAD(P)-binding Rossmann-like Domain"/>
    <property type="match status" value="1"/>
</dbReference>
<feature type="active site" evidence="8">
    <location>
        <position position="213"/>
    </location>
</feature>
<evidence type="ECO:0000256" key="3">
    <source>
        <dbReference type="ARBA" id="ARBA00012991"/>
    </source>
</evidence>
<dbReference type="PROSITE" id="PS00895">
    <property type="entry name" value="3_HYDROXYISOBUT_DH"/>
    <property type="match status" value="1"/>
</dbReference>
<comment type="pathway">
    <text evidence="1 9">Amino-acid degradation; L-valine degradation.</text>
</comment>
<proteinExistence type="inferred from homology"/>
<dbReference type="AlphaFoldDB" id="A0A8E2DTJ3"/>
<dbReference type="UniPathway" id="UPA00362"/>
<dbReference type="NCBIfam" id="TIGR01692">
    <property type="entry name" value="HIBADH"/>
    <property type="match status" value="1"/>
</dbReference>
<evidence type="ECO:0000256" key="1">
    <source>
        <dbReference type="ARBA" id="ARBA00005109"/>
    </source>
</evidence>
<protein>
    <recommendedName>
        <fullName evidence="3 9">3-hydroxyisobutyrate dehydrogenase</fullName>
        <shortName evidence="9">HIBADH</shortName>
        <ecNumber evidence="3 9">1.1.1.31</ecNumber>
    </recommendedName>
</protein>
<dbReference type="Pfam" id="PF03446">
    <property type="entry name" value="NAD_binding_2"/>
    <property type="match status" value="1"/>
</dbReference>
<gene>
    <name evidence="12" type="ORF">OBBRIDRAFT_788125</name>
</gene>
<accession>A0A8E2DTJ3</accession>
<keyword evidence="4 9" id="KW-0101">Branched-chain amino acid catabolism</keyword>
<evidence type="ECO:0000256" key="6">
    <source>
        <dbReference type="ARBA" id="ARBA00023027"/>
    </source>
</evidence>
<evidence type="ECO:0000256" key="7">
    <source>
        <dbReference type="ARBA" id="ARBA00049197"/>
    </source>
</evidence>
<comment type="catalytic activity">
    <reaction evidence="7 9">
        <text>3-hydroxy-2-methylpropanoate + NAD(+) = 2-methyl-3-oxopropanoate + NADH + H(+)</text>
        <dbReference type="Rhea" id="RHEA:17681"/>
        <dbReference type="ChEBI" id="CHEBI:11805"/>
        <dbReference type="ChEBI" id="CHEBI:15378"/>
        <dbReference type="ChEBI" id="CHEBI:57540"/>
        <dbReference type="ChEBI" id="CHEBI:57700"/>
        <dbReference type="ChEBI" id="CHEBI:57945"/>
        <dbReference type="EC" id="1.1.1.31"/>
    </reaction>
</comment>